<evidence type="ECO:0000313" key="11">
    <source>
        <dbReference type="Proteomes" id="UP000019586"/>
    </source>
</evidence>
<dbReference type="InterPro" id="IPR008254">
    <property type="entry name" value="Flavodoxin/NO_synth"/>
</dbReference>
<proteinExistence type="inferred from homology"/>
<comment type="similarity">
    <text evidence="3">Belongs to the flavodoxin family.</text>
</comment>
<feature type="domain" description="Flavodoxin-like" evidence="9">
    <location>
        <begin position="56"/>
        <end position="218"/>
    </location>
</feature>
<evidence type="ECO:0000256" key="2">
    <source>
        <dbReference type="ARBA" id="ARBA00003297"/>
    </source>
</evidence>
<dbReference type="InterPro" id="IPR001226">
    <property type="entry name" value="Flavodoxin_CS"/>
</dbReference>
<dbReference type="FunFam" id="3.40.50.360:FF:000006">
    <property type="entry name" value="Flavodoxin"/>
    <property type="match status" value="1"/>
</dbReference>
<dbReference type="EMBL" id="CP006918">
    <property type="protein sequence ID" value="AHM77725.1"/>
    <property type="molecule type" value="Genomic_DNA"/>
</dbReference>
<organism evidence="10 11">
    <name type="scientific">Klebsiella pneumoniae 30684/NJST258_2</name>
    <dbReference type="NCBI Taxonomy" id="1420013"/>
    <lineage>
        <taxon>Bacteria</taxon>
        <taxon>Pseudomonadati</taxon>
        <taxon>Pseudomonadota</taxon>
        <taxon>Gammaproteobacteria</taxon>
        <taxon>Enterobacterales</taxon>
        <taxon>Enterobacteriaceae</taxon>
        <taxon>Klebsiella/Raoultella group</taxon>
        <taxon>Klebsiella</taxon>
        <taxon>Klebsiella pneumoniae complex</taxon>
    </lineage>
</organism>
<protein>
    <recommendedName>
        <fullName evidence="8">Flavodoxin 2</fullName>
    </recommendedName>
</protein>
<keyword evidence="6" id="KW-0288">FMN</keyword>
<evidence type="ECO:0000256" key="4">
    <source>
        <dbReference type="ARBA" id="ARBA00022448"/>
    </source>
</evidence>
<accession>W8UFB1</accession>
<evidence type="ECO:0000256" key="6">
    <source>
        <dbReference type="ARBA" id="ARBA00022643"/>
    </source>
</evidence>
<dbReference type="GO" id="GO:0010181">
    <property type="term" value="F:FMN binding"/>
    <property type="evidence" value="ECO:0007669"/>
    <property type="project" value="InterPro"/>
</dbReference>
<dbReference type="InterPro" id="IPR029039">
    <property type="entry name" value="Flavoprotein-like_sf"/>
</dbReference>
<evidence type="ECO:0000256" key="7">
    <source>
        <dbReference type="ARBA" id="ARBA00022982"/>
    </source>
</evidence>
<dbReference type="GO" id="GO:0009055">
    <property type="term" value="F:electron transfer activity"/>
    <property type="evidence" value="ECO:0007669"/>
    <property type="project" value="InterPro"/>
</dbReference>
<comment type="cofactor">
    <cofactor evidence="1">
        <name>FMN</name>
        <dbReference type="ChEBI" id="CHEBI:58210"/>
    </cofactor>
</comment>
<keyword evidence="5" id="KW-0285">Flavoprotein</keyword>
<dbReference type="PANTHER" id="PTHR42809">
    <property type="entry name" value="FLAVODOXIN 2"/>
    <property type="match status" value="1"/>
</dbReference>
<sequence>MRSSQRASRNCSISARSCFTSASLFVKRSHYALRGRLSGTLPAIHGKNRDVYAMNIGLFYGSSTCYTEMAAEKIRDIIGPELVTLHNLKDDSPALMSQYDVLILGIPTWDFGEIQEDWEAVWDQLDTLNLEGKIVALYGMGDQLGYGEWFLDALGMLHDKLATRGVKFVGYWPTEGYEFTSPKPVIADGQLFVGLALDETNQYDLSDERIQSWCEQILGEMAEHFS</sequence>
<name>W8UFB1_KLEPN</name>
<dbReference type="NCBIfam" id="TIGR01752">
    <property type="entry name" value="flav_long"/>
    <property type="match status" value="1"/>
</dbReference>
<evidence type="ECO:0000256" key="5">
    <source>
        <dbReference type="ARBA" id="ARBA00022630"/>
    </source>
</evidence>
<evidence type="ECO:0000259" key="9">
    <source>
        <dbReference type="PROSITE" id="PS50902"/>
    </source>
</evidence>
<evidence type="ECO:0000256" key="3">
    <source>
        <dbReference type="ARBA" id="ARBA00005267"/>
    </source>
</evidence>
<evidence type="ECO:0000313" key="10">
    <source>
        <dbReference type="EMBL" id="AHM77725.1"/>
    </source>
</evidence>
<dbReference type="PATRIC" id="fig|1420013.3.peg.902"/>
<dbReference type="HOGENOM" id="CLU_051402_1_0_6"/>
<dbReference type="InterPro" id="IPR010086">
    <property type="entry name" value="Flavodoxin_lc"/>
</dbReference>
<dbReference type="Pfam" id="PF00258">
    <property type="entry name" value="Flavodoxin_1"/>
    <property type="match status" value="1"/>
</dbReference>
<evidence type="ECO:0000256" key="1">
    <source>
        <dbReference type="ARBA" id="ARBA00001917"/>
    </source>
</evidence>
<dbReference type="Gene3D" id="3.40.50.360">
    <property type="match status" value="1"/>
</dbReference>
<dbReference type="AlphaFoldDB" id="W8UFB1"/>
<gene>
    <name evidence="10" type="ORF">KPNJ2_00945</name>
</gene>
<dbReference type="PROSITE" id="PS50902">
    <property type="entry name" value="FLAVODOXIN_LIKE"/>
    <property type="match status" value="1"/>
</dbReference>
<dbReference type="SUPFAM" id="SSF52218">
    <property type="entry name" value="Flavoproteins"/>
    <property type="match status" value="1"/>
</dbReference>
<dbReference type="PANTHER" id="PTHR42809:SF3">
    <property type="entry name" value="FLAVODOXIN 2"/>
    <property type="match status" value="1"/>
</dbReference>
<dbReference type="Proteomes" id="UP000019586">
    <property type="component" value="Chromosome"/>
</dbReference>
<keyword evidence="4" id="KW-0813">Transport</keyword>
<dbReference type="InterPro" id="IPR050619">
    <property type="entry name" value="Flavodoxin"/>
</dbReference>
<keyword evidence="7" id="KW-0249">Electron transport</keyword>
<dbReference type="NCBIfam" id="NF009023">
    <property type="entry name" value="PRK12359.1"/>
    <property type="match status" value="1"/>
</dbReference>
<comment type="function">
    <text evidence="2">Low-potential electron donor to a number of redox enzymes.</text>
</comment>
<dbReference type="KEGG" id="kps:KPNJ2_00945"/>
<evidence type="ECO:0000256" key="8">
    <source>
        <dbReference type="ARBA" id="ARBA00040094"/>
    </source>
</evidence>
<reference evidence="10 11" key="1">
    <citation type="journal article" date="2014" name="Proc. Natl. Acad. Sci. U.S.A.">
        <title>Molecular dissection of the evolution of carbapenem-resistant multilocus sequence type 258 Klebsiella pneumoniae.</title>
        <authorList>
            <person name="Deleo F.R."/>
            <person name="Chen L."/>
            <person name="Porcella S.F."/>
            <person name="Martens C.A."/>
            <person name="Kobayashi S.D."/>
            <person name="Porter A.R."/>
            <person name="Chavda K.D."/>
            <person name="Jacobs M.R."/>
            <person name="Mathema B."/>
            <person name="Olsen R.J."/>
            <person name="Bonomo R.A."/>
            <person name="Musser J.M."/>
            <person name="Kreiswirth B.N."/>
        </authorList>
    </citation>
    <scope>NUCLEOTIDE SEQUENCE [LARGE SCALE GENOMIC DNA]</scope>
    <source>
        <strain evidence="10">30684/NJST258_2</strain>
    </source>
</reference>
<dbReference type="PROSITE" id="PS00201">
    <property type="entry name" value="FLAVODOXIN"/>
    <property type="match status" value="1"/>
</dbReference>